<protein>
    <submittedName>
        <fullName evidence="1">Uncharacterized protein</fullName>
    </submittedName>
</protein>
<dbReference type="EMBL" id="CAADFL010000003">
    <property type="protein sequence ID" value="VFK05679.1"/>
    <property type="molecule type" value="Genomic_DNA"/>
</dbReference>
<evidence type="ECO:0000313" key="1">
    <source>
        <dbReference type="EMBL" id="VFJ42969.1"/>
    </source>
</evidence>
<dbReference type="AlphaFoldDB" id="A0A450RV27"/>
<name>A0A450RV27_9GAMM</name>
<reference evidence="1" key="1">
    <citation type="submission" date="2019-02" db="EMBL/GenBank/DDBJ databases">
        <authorList>
            <person name="Gruber-Vodicka R. H."/>
            <person name="Seah K. B. B."/>
        </authorList>
    </citation>
    <scope>NUCLEOTIDE SEQUENCE</scope>
    <source>
        <strain evidence="1">BECK_BZ163</strain>
        <strain evidence="3">BECK_BZ164</strain>
        <strain evidence="2">BECK_BZ165</strain>
    </source>
</reference>
<evidence type="ECO:0000313" key="3">
    <source>
        <dbReference type="EMBL" id="VFK05679.1"/>
    </source>
</evidence>
<organism evidence="1">
    <name type="scientific">Candidatus Kentrum sp. FM</name>
    <dbReference type="NCBI Taxonomy" id="2126340"/>
    <lineage>
        <taxon>Bacteria</taxon>
        <taxon>Pseudomonadati</taxon>
        <taxon>Pseudomonadota</taxon>
        <taxon>Gammaproteobacteria</taxon>
        <taxon>Candidatus Kentrum</taxon>
    </lineage>
</organism>
<gene>
    <name evidence="1" type="ORF">BECKFM1743A_GA0114220_1000325</name>
    <name evidence="3" type="ORF">BECKFM1743B_GA0114221_1000325</name>
    <name evidence="2" type="ORF">BECKFM1743C_GA0114222_1000325</name>
</gene>
<dbReference type="EMBL" id="CAADEZ010000003">
    <property type="protein sequence ID" value="VFJ42969.1"/>
    <property type="molecule type" value="Genomic_DNA"/>
</dbReference>
<proteinExistence type="predicted"/>
<accession>A0A450RV27</accession>
<evidence type="ECO:0000313" key="2">
    <source>
        <dbReference type="EMBL" id="VFJ43681.1"/>
    </source>
</evidence>
<sequence length="65" mass="7510">MMNRYFTERANILNASEKSPSEKVCLAASDYKRAIHDADFVCCHGSIEAFRHDLLEFVEEWEATL</sequence>
<dbReference type="EMBL" id="CAADFA010000003">
    <property type="protein sequence ID" value="VFJ43681.1"/>
    <property type="molecule type" value="Genomic_DNA"/>
</dbReference>